<proteinExistence type="predicted"/>
<name>A0A146L6Z7_LYGHE</name>
<organism evidence="1">
    <name type="scientific">Lygus hesperus</name>
    <name type="common">Western plant bug</name>
    <dbReference type="NCBI Taxonomy" id="30085"/>
    <lineage>
        <taxon>Eukaryota</taxon>
        <taxon>Metazoa</taxon>
        <taxon>Ecdysozoa</taxon>
        <taxon>Arthropoda</taxon>
        <taxon>Hexapoda</taxon>
        <taxon>Insecta</taxon>
        <taxon>Pterygota</taxon>
        <taxon>Neoptera</taxon>
        <taxon>Paraneoptera</taxon>
        <taxon>Hemiptera</taxon>
        <taxon>Heteroptera</taxon>
        <taxon>Panheteroptera</taxon>
        <taxon>Cimicomorpha</taxon>
        <taxon>Miridae</taxon>
        <taxon>Mirini</taxon>
        <taxon>Lygus</taxon>
    </lineage>
</organism>
<sequence length="104" mass="11716">MVCDTEPTLPSGCDMHTDSQHGFRCTNLCTVYWSQFENSIPSSYVRRNTLFVSSSAEKTAQQQQQPSLCTITVYDTSSPPRAQCCTLCLVMYCDLNTVFPNRKT</sequence>
<dbReference type="EMBL" id="GDHC01015274">
    <property type="protein sequence ID" value="JAQ03355.1"/>
    <property type="molecule type" value="Transcribed_RNA"/>
</dbReference>
<accession>A0A146L6Z7</accession>
<protein>
    <submittedName>
        <fullName evidence="1">Uncharacterized protein</fullName>
    </submittedName>
</protein>
<evidence type="ECO:0000313" key="1">
    <source>
        <dbReference type="EMBL" id="JAQ03355.1"/>
    </source>
</evidence>
<dbReference type="AlphaFoldDB" id="A0A146L6Z7"/>
<gene>
    <name evidence="1" type="ORF">g.8031</name>
</gene>
<reference evidence="1" key="1">
    <citation type="journal article" date="2016" name="Gigascience">
        <title>De novo construction of an expanded transcriptome assembly for the western tarnished plant bug, Lygus hesperus.</title>
        <authorList>
            <person name="Tassone E.E."/>
            <person name="Geib S.M."/>
            <person name="Hall B."/>
            <person name="Fabrick J.A."/>
            <person name="Brent C.S."/>
            <person name="Hull J.J."/>
        </authorList>
    </citation>
    <scope>NUCLEOTIDE SEQUENCE</scope>
</reference>